<proteinExistence type="predicted"/>
<dbReference type="Gene3D" id="2.60.40.1820">
    <property type="match status" value="1"/>
</dbReference>
<accession>A0A1S3YUX1</accession>
<feature type="transmembrane region" description="Helical" evidence="3">
    <location>
        <begin position="12"/>
        <end position="37"/>
    </location>
</feature>
<keyword evidence="3" id="KW-0812">Transmembrane</keyword>
<keyword evidence="4" id="KW-1185">Reference proteome</keyword>
<dbReference type="GO" id="GO:0098542">
    <property type="term" value="P:defense response to other organism"/>
    <property type="evidence" value="ECO:0007669"/>
    <property type="project" value="InterPro"/>
</dbReference>
<reference evidence="4" key="1">
    <citation type="journal article" date="2014" name="Nat. Commun.">
        <title>The tobacco genome sequence and its comparison with those of tomato and potato.</title>
        <authorList>
            <person name="Sierro N."/>
            <person name="Battey J.N."/>
            <person name="Ouadi S."/>
            <person name="Bakaher N."/>
            <person name="Bovet L."/>
            <person name="Willig A."/>
            <person name="Goepfert S."/>
            <person name="Peitsch M.C."/>
            <person name="Ivanov N.V."/>
        </authorList>
    </citation>
    <scope>NUCLEOTIDE SEQUENCE [LARGE SCALE GENOMIC DNA]</scope>
</reference>
<evidence type="ECO:0000256" key="2">
    <source>
        <dbReference type="ARBA" id="ARBA00023136"/>
    </source>
</evidence>
<dbReference type="PANTHER" id="PTHR31234">
    <property type="entry name" value="LATE EMBRYOGENESIS ABUNDANT (LEA) HYDROXYPROLINE-RICH GLYCOPROTEIN FAMILY"/>
    <property type="match status" value="1"/>
</dbReference>
<protein>
    <submittedName>
        <fullName evidence="5">Uncharacterized protein LOC107779941</fullName>
    </submittedName>
</protein>
<keyword evidence="3" id="KW-1133">Transmembrane helix</keyword>
<dbReference type="RefSeq" id="XP_016455934.1">
    <property type="nucleotide sequence ID" value="XM_016600448.2"/>
</dbReference>
<dbReference type="PaxDb" id="4097-A0A1S3YUX1"/>
<reference evidence="5" key="2">
    <citation type="submission" date="2025-08" db="UniProtKB">
        <authorList>
            <consortium name="RefSeq"/>
        </authorList>
    </citation>
    <scope>IDENTIFICATION</scope>
    <source>
        <tissue evidence="5">Leaf</tissue>
    </source>
</reference>
<gene>
    <name evidence="5" type="primary">LOC107779941</name>
</gene>
<dbReference type="AlphaFoldDB" id="A0A1S3YUX1"/>
<name>A0A1S3YUX1_TOBAC</name>
<dbReference type="SUPFAM" id="SSF117070">
    <property type="entry name" value="LEA14-like"/>
    <property type="match status" value="1"/>
</dbReference>
<keyword evidence="2 3" id="KW-0472">Membrane</keyword>
<dbReference type="GO" id="GO:0016020">
    <property type="term" value="C:membrane"/>
    <property type="evidence" value="ECO:0007669"/>
    <property type="project" value="UniProtKB-SubCell"/>
</dbReference>
<dbReference type="OrthoDB" id="674678at2759"/>
<dbReference type="Proteomes" id="UP000790787">
    <property type="component" value="Chromosome 3"/>
</dbReference>
<dbReference type="STRING" id="4097.A0A1S3YUX1"/>
<dbReference type="PANTHER" id="PTHR31234:SF65">
    <property type="entry name" value="LATE EMBRYOGENESIS ABUNDANT PROTEIN, LEA_2 SUBGROUP"/>
    <property type="match status" value="1"/>
</dbReference>
<dbReference type="OMA" id="QCTSTVH"/>
<evidence type="ECO:0000313" key="5">
    <source>
        <dbReference type="RefSeq" id="XP_016455934.1"/>
    </source>
</evidence>
<dbReference type="KEGG" id="nta:107779941"/>
<dbReference type="GeneID" id="107779941"/>
<evidence type="ECO:0000313" key="4">
    <source>
        <dbReference type="Proteomes" id="UP000790787"/>
    </source>
</evidence>
<dbReference type="RefSeq" id="XP_016455934.1">
    <property type="nucleotide sequence ID" value="XM_016600448.1"/>
</dbReference>
<dbReference type="InterPro" id="IPR044839">
    <property type="entry name" value="NDR1-like"/>
</dbReference>
<evidence type="ECO:0000256" key="1">
    <source>
        <dbReference type="ARBA" id="ARBA00004370"/>
    </source>
</evidence>
<evidence type="ECO:0000256" key="3">
    <source>
        <dbReference type="SAM" id="Phobius"/>
    </source>
</evidence>
<organism evidence="4 5">
    <name type="scientific">Nicotiana tabacum</name>
    <name type="common">Common tobacco</name>
    <dbReference type="NCBI Taxonomy" id="4097"/>
    <lineage>
        <taxon>Eukaryota</taxon>
        <taxon>Viridiplantae</taxon>
        <taxon>Streptophyta</taxon>
        <taxon>Embryophyta</taxon>
        <taxon>Tracheophyta</taxon>
        <taxon>Spermatophyta</taxon>
        <taxon>Magnoliopsida</taxon>
        <taxon>eudicotyledons</taxon>
        <taxon>Gunneridae</taxon>
        <taxon>Pentapetalae</taxon>
        <taxon>asterids</taxon>
        <taxon>lamiids</taxon>
        <taxon>Solanales</taxon>
        <taxon>Solanaceae</taxon>
        <taxon>Nicotianoideae</taxon>
        <taxon>Nicotianeae</taxon>
        <taxon>Nicotiana</taxon>
    </lineage>
</organism>
<comment type="subcellular location">
    <subcellularLocation>
        <location evidence="1">Membrane</location>
    </subcellularLocation>
</comment>
<sequence>MGCCTPKIKKALKIGCGITAILLIILLVVGIILYFTILKPKDPKVTIQSVTLESIRFEPFPAFHLNITIGLILTIHNRNYGSFKYDSSRAYVSYHDDPAAEAPIEADTIPARKDHDVNTTVLIKSDGFSKNPNFLGDFISGCLNFTSSTTLHGKVTVLKVLKLKATTVSTCDISVFTKFQNASSLCKSKIKF</sequence>